<evidence type="ECO:0000313" key="1">
    <source>
        <dbReference type="EMBL" id="SDC78083.1"/>
    </source>
</evidence>
<protein>
    <submittedName>
        <fullName evidence="1">Uncharacterized protein</fullName>
    </submittedName>
</protein>
<sequence length="102" mass="11246">MTLAEEFQRACQAAVDESRELGYTPTAWISMMNGPGGAATAARRLLTNGDVQTGFQRLISMGRRDLTVEQAVLDEYWVDLFTDAHREAARWRLAQADGDGPA</sequence>
<proteinExistence type="predicted"/>
<dbReference type="EMBL" id="FMZF01000003">
    <property type="protein sequence ID" value="SDC78083.1"/>
    <property type="molecule type" value="Genomic_DNA"/>
</dbReference>
<reference evidence="2" key="1">
    <citation type="submission" date="2016-10" db="EMBL/GenBank/DDBJ databases">
        <authorList>
            <person name="Varghese N."/>
            <person name="Submissions S."/>
        </authorList>
    </citation>
    <scope>NUCLEOTIDE SEQUENCE [LARGE SCALE GENOMIC DNA]</scope>
    <source>
        <strain evidence="2">DSM 45421</strain>
    </source>
</reference>
<dbReference type="OrthoDB" id="9787127at2"/>
<organism evidence="1 2">
    <name type="scientific">Geodermatophilus telluris</name>
    <dbReference type="NCBI Taxonomy" id="1190417"/>
    <lineage>
        <taxon>Bacteria</taxon>
        <taxon>Bacillati</taxon>
        <taxon>Actinomycetota</taxon>
        <taxon>Actinomycetes</taxon>
        <taxon>Geodermatophilales</taxon>
        <taxon>Geodermatophilaceae</taxon>
        <taxon>Geodermatophilus</taxon>
    </lineage>
</organism>
<name>A0A1G6PD50_9ACTN</name>
<dbReference type="Proteomes" id="UP000199416">
    <property type="component" value="Unassembled WGS sequence"/>
</dbReference>
<dbReference type="RefSeq" id="WP_091366172.1">
    <property type="nucleotide sequence ID" value="NZ_FMZF01000003.1"/>
</dbReference>
<gene>
    <name evidence="1" type="ORF">SAMN05660690_2521</name>
</gene>
<keyword evidence="2" id="KW-1185">Reference proteome</keyword>
<dbReference type="STRING" id="1190417.SAMN05660690_2521"/>
<evidence type="ECO:0000313" key="2">
    <source>
        <dbReference type="Proteomes" id="UP000199416"/>
    </source>
</evidence>
<dbReference type="AlphaFoldDB" id="A0A1G6PD50"/>
<accession>A0A1G6PD50</accession>